<evidence type="ECO:0000313" key="12">
    <source>
        <dbReference type="Proteomes" id="UP000594263"/>
    </source>
</evidence>
<sequence>MEFDRVVAQCDQAQKTRGESSNTSLANNQLGLITASSASGVLEAGPDASSPHVNNKISEIVTEMVANVGQGIDVVPSCFSQEVIILPRQTHEKLREIGVPQFFSKLYEIVDDPNTDYLVQWGFDGQSFLVHDANAFCDFILPKYFKHNHFFSFTLQLHHYGFQKIDAAKWEYANEEFQRGKKHLLRYIKRRISGNRMEFESEKQDETLKDAQIANLSKQMSAFEERMQLIELEYKKIACFLSQTIQNPGFIAELIRGKASLEAKPSEQEMATAVSDDTTKVPSASNHILLVNAQTTPNQTTTGMKTYVGMTYPSFGESSSSPAEAQGSAKEMALNSLESQHDELMNASEACDQGFVDEQFLDYFPVLESLIDEESDGWDFYEDAQPIDRKP</sequence>
<keyword evidence="4" id="KW-0805">Transcription regulation</keyword>
<evidence type="ECO:0000256" key="5">
    <source>
        <dbReference type="ARBA" id="ARBA00023016"/>
    </source>
</evidence>
<keyword evidence="6" id="KW-0238">DNA-binding</keyword>
<evidence type="ECO:0000313" key="11">
    <source>
        <dbReference type="EnsemblPlants" id="Kaladp0040s0240.1.v1.1"/>
    </source>
</evidence>
<evidence type="ECO:0000256" key="9">
    <source>
        <dbReference type="RuleBase" id="RU004020"/>
    </source>
</evidence>
<accession>A0A7N0TMY3</accession>
<comment type="subcellular location">
    <subcellularLocation>
        <location evidence="1">Nucleus</location>
    </subcellularLocation>
</comment>
<keyword evidence="7" id="KW-0804">Transcription</keyword>
<comment type="subunit">
    <text evidence="2">Homotrimer.</text>
</comment>
<evidence type="ECO:0000256" key="1">
    <source>
        <dbReference type="ARBA" id="ARBA00004123"/>
    </source>
</evidence>
<dbReference type="FunFam" id="1.10.10.10:FF:000037">
    <property type="entry name" value="Heat stress transcription factor B-4"/>
    <property type="match status" value="1"/>
</dbReference>
<dbReference type="InterPro" id="IPR036390">
    <property type="entry name" value="WH_DNA-bd_sf"/>
</dbReference>
<dbReference type="EnsemblPlants" id="Kaladp0040s0240.1.v1.1">
    <property type="protein sequence ID" value="Kaladp0040s0240.1.v1.1"/>
    <property type="gene ID" value="Kaladp0040s0240.v1.1"/>
</dbReference>
<keyword evidence="3" id="KW-0597">Phosphoprotein</keyword>
<dbReference type="InterPro" id="IPR036388">
    <property type="entry name" value="WH-like_DNA-bd_sf"/>
</dbReference>
<evidence type="ECO:0000256" key="6">
    <source>
        <dbReference type="ARBA" id="ARBA00023125"/>
    </source>
</evidence>
<dbReference type="GO" id="GO:0005634">
    <property type="term" value="C:nucleus"/>
    <property type="evidence" value="ECO:0007669"/>
    <property type="project" value="UniProtKB-SubCell"/>
</dbReference>
<protein>
    <recommendedName>
        <fullName evidence="10">HSF-type DNA-binding domain-containing protein</fullName>
    </recommendedName>
</protein>
<dbReference type="Gene3D" id="1.10.10.10">
    <property type="entry name" value="Winged helix-like DNA-binding domain superfamily/Winged helix DNA-binding domain"/>
    <property type="match status" value="1"/>
</dbReference>
<dbReference type="Gramene" id="Kaladp0040s0240.2.v1.1">
    <property type="protein sequence ID" value="Kaladp0040s0240.2.v1.1"/>
    <property type="gene ID" value="Kaladp0040s0240.v1.1"/>
</dbReference>
<evidence type="ECO:0000256" key="8">
    <source>
        <dbReference type="ARBA" id="ARBA00023242"/>
    </source>
</evidence>
<dbReference type="PRINTS" id="PR00056">
    <property type="entry name" value="HSFDOMAIN"/>
</dbReference>
<keyword evidence="8" id="KW-0539">Nucleus</keyword>
<dbReference type="PANTHER" id="PTHR10015">
    <property type="entry name" value="HEAT SHOCK TRANSCRIPTION FACTOR"/>
    <property type="match status" value="1"/>
</dbReference>
<dbReference type="PANTHER" id="PTHR10015:SF427">
    <property type="entry name" value="HEAT SHOCK FACTOR PROTEIN"/>
    <property type="match status" value="1"/>
</dbReference>
<dbReference type="AlphaFoldDB" id="A0A7N0TMY3"/>
<dbReference type="Proteomes" id="UP000594263">
    <property type="component" value="Unplaced"/>
</dbReference>
<keyword evidence="5" id="KW-0346">Stress response</keyword>
<dbReference type="EnsemblPlants" id="Kaladp0040s0240.2.v1.1">
    <property type="protein sequence ID" value="Kaladp0040s0240.2.v1.1"/>
    <property type="gene ID" value="Kaladp0040s0240.v1.1"/>
</dbReference>
<evidence type="ECO:0000256" key="4">
    <source>
        <dbReference type="ARBA" id="ARBA00023015"/>
    </source>
</evidence>
<evidence type="ECO:0000256" key="7">
    <source>
        <dbReference type="ARBA" id="ARBA00023163"/>
    </source>
</evidence>
<comment type="similarity">
    <text evidence="9">Belongs to the HSF family.</text>
</comment>
<dbReference type="Gramene" id="Kaladp0040s0240.1.v1.1">
    <property type="protein sequence ID" value="Kaladp0040s0240.1.v1.1"/>
    <property type="gene ID" value="Kaladp0040s0240.v1.1"/>
</dbReference>
<evidence type="ECO:0000256" key="3">
    <source>
        <dbReference type="ARBA" id="ARBA00022553"/>
    </source>
</evidence>
<dbReference type="GO" id="GO:0003700">
    <property type="term" value="F:DNA-binding transcription factor activity"/>
    <property type="evidence" value="ECO:0007669"/>
    <property type="project" value="InterPro"/>
</dbReference>
<reference evidence="11" key="1">
    <citation type="submission" date="2021-01" db="UniProtKB">
        <authorList>
            <consortium name="EnsemblPlants"/>
        </authorList>
    </citation>
    <scope>IDENTIFICATION</scope>
</reference>
<dbReference type="SMART" id="SM00415">
    <property type="entry name" value="HSF"/>
    <property type="match status" value="1"/>
</dbReference>
<keyword evidence="12" id="KW-1185">Reference proteome</keyword>
<name>A0A7N0TMY3_KALFE</name>
<feature type="domain" description="HSF-type DNA-binding" evidence="10">
    <location>
        <begin position="98"/>
        <end position="191"/>
    </location>
</feature>
<evidence type="ECO:0000256" key="2">
    <source>
        <dbReference type="ARBA" id="ARBA00011233"/>
    </source>
</evidence>
<dbReference type="Pfam" id="PF00447">
    <property type="entry name" value="HSF_DNA-bind"/>
    <property type="match status" value="1"/>
</dbReference>
<dbReference type="InterPro" id="IPR000232">
    <property type="entry name" value="HSF_DNA-bd"/>
</dbReference>
<proteinExistence type="inferred from homology"/>
<dbReference type="SUPFAM" id="SSF46785">
    <property type="entry name" value="Winged helix' DNA-binding domain"/>
    <property type="match status" value="1"/>
</dbReference>
<evidence type="ECO:0000259" key="10">
    <source>
        <dbReference type="SMART" id="SM00415"/>
    </source>
</evidence>
<dbReference type="GO" id="GO:0043565">
    <property type="term" value="F:sequence-specific DNA binding"/>
    <property type="evidence" value="ECO:0007669"/>
    <property type="project" value="InterPro"/>
</dbReference>
<organism evidence="11 12">
    <name type="scientific">Kalanchoe fedtschenkoi</name>
    <name type="common">Lavender scallops</name>
    <name type="synonym">South American air plant</name>
    <dbReference type="NCBI Taxonomy" id="63787"/>
    <lineage>
        <taxon>Eukaryota</taxon>
        <taxon>Viridiplantae</taxon>
        <taxon>Streptophyta</taxon>
        <taxon>Embryophyta</taxon>
        <taxon>Tracheophyta</taxon>
        <taxon>Spermatophyta</taxon>
        <taxon>Magnoliopsida</taxon>
        <taxon>eudicotyledons</taxon>
        <taxon>Gunneridae</taxon>
        <taxon>Pentapetalae</taxon>
        <taxon>Saxifragales</taxon>
        <taxon>Crassulaceae</taxon>
        <taxon>Kalanchoe</taxon>
    </lineage>
</organism>